<dbReference type="EMBL" id="JAIWQS010000005">
    <property type="protein sequence ID" value="KAJ8763321.1"/>
    <property type="molecule type" value="Genomic_DNA"/>
</dbReference>
<evidence type="ECO:0000256" key="4">
    <source>
        <dbReference type="ARBA" id="ARBA00022975"/>
    </source>
</evidence>
<name>A0AAV8TAH1_9ROSI</name>
<evidence type="ECO:0000256" key="2">
    <source>
        <dbReference type="ARBA" id="ARBA00007614"/>
    </source>
</evidence>
<organism evidence="8 9">
    <name type="scientific">Erythroxylum novogranatense</name>
    <dbReference type="NCBI Taxonomy" id="1862640"/>
    <lineage>
        <taxon>Eukaryota</taxon>
        <taxon>Viridiplantae</taxon>
        <taxon>Streptophyta</taxon>
        <taxon>Embryophyta</taxon>
        <taxon>Tracheophyta</taxon>
        <taxon>Spermatophyta</taxon>
        <taxon>Magnoliopsida</taxon>
        <taxon>eudicotyledons</taxon>
        <taxon>Gunneridae</taxon>
        <taxon>Pentapetalae</taxon>
        <taxon>rosids</taxon>
        <taxon>fabids</taxon>
        <taxon>Malpighiales</taxon>
        <taxon>Erythroxylaceae</taxon>
        <taxon>Erythroxylum</taxon>
    </lineage>
</organism>
<feature type="coiled-coil region" evidence="6">
    <location>
        <begin position="45"/>
        <end position="72"/>
    </location>
</feature>
<evidence type="ECO:0000313" key="8">
    <source>
        <dbReference type="EMBL" id="KAJ8763321.1"/>
    </source>
</evidence>
<gene>
    <name evidence="8" type="ORF">K2173_001459</name>
</gene>
<dbReference type="AlphaFoldDB" id="A0AAV8TAH1"/>
<evidence type="ECO:0000256" key="5">
    <source>
        <dbReference type="ARBA" id="ARBA00032092"/>
    </source>
</evidence>
<evidence type="ECO:0000313" key="9">
    <source>
        <dbReference type="Proteomes" id="UP001159364"/>
    </source>
</evidence>
<comment type="pathway">
    <text evidence="1">Pyrimidine metabolism; CTP biosynthesis via de novo pathway; UDP from UMP (UMPK route): step 1/1.</text>
</comment>
<evidence type="ECO:0000256" key="6">
    <source>
        <dbReference type="SAM" id="Coils"/>
    </source>
</evidence>
<dbReference type="SUPFAM" id="SSF53633">
    <property type="entry name" value="Carbamate kinase-like"/>
    <property type="match status" value="1"/>
</dbReference>
<comment type="similarity">
    <text evidence="2">Belongs to the UMP kinase family.</text>
</comment>
<dbReference type="InterPro" id="IPR001048">
    <property type="entry name" value="Asp/Glu/Uridylate_kinase"/>
</dbReference>
<evidence type="ECO:0000256" key="1">
    <source>
        <dbReference type="ARBA" id="ARBA00004791"/>
    </source>
</evidence>
<sequence>MSQTQTVLRTLDPRPDHEFVDTAKQKLSETECIISEKERSLFKKIMQLEMMHDAYEKLLKDAEKRLVEIYENAKSGGAMNEEVVAILHQSKEVEFGKIDLSNQQLRFLPEAFGKICGLKVLNLSTNQLQTSKVFCDATRNCQNSDPKVAIQIAREVATTCRVGLEVAIVVGGRNFFSGDSWISVTGFDRPTTYQIGKTHSRVQSAFTMPELVEPYNRQRVIRHLEKGSVVIFGGVGVGTRNPLFSTDTASTLRASEINADALLKGTNVNGIFDFHFGNSNIILDHISFRELASRGFTSMDMMTITYCEENGIHVVLFNLLELGNISRALCGNQVSTLIDQGGRIS</sequence>
<evidence type="ECO:0000259" key="7">
    <source>
        <dbReference type="Pfam" id="PF00696"/>
    </source>
</evidence>
<proteinExistence type="inferred from homology"/>
<protein>
    <recommendedName>
        <fullName evidence="3">UMP kinase</fullName>
        <ecNumber evidence="3">2.7.4.22</ecNumber>
    </recommendedName>
    <alternativeName>
        <fullName evidence="5">Uridine monophosphate kinase</fullName>
    </alternativeName>
</protein>
<dbReference type="InterPro" id="IPR036393">
    <property type="entry name" value="AceGlu_kinase-like_sf"/>
</dbReference>
<comment type="caution">
    <text evidence="8">The sequence shown here is derived from an EMBL/GenBank/DDBJ whole genome shotgun (WGS) entry which is preliminary data.</text>
</comment>
<dbReference type="Pfam" id="PF00696">
    <property type="entry name" value="AA_kinase"/>
    <property type="match status" value="1"/>
</dbReference>
<dbReference type="Proteomes" id="UP001159364">
    <property type="component" value="Linkage Group LG05"/>
</dbReference>
<reference evidence="8 9" key="1">
    <citation type="submission" date="2021-09" db="EMBL/GenBank/DDBJ databases">
        <title>Genomic insights and catalytic innovation underlie evolution of tropane alkaloids biosynthesis.</title>
        <authorList>
            <person name="Wang Y.-J."/>
            <person name="Tian T."/>
            <person name="Huang J.-P."/>
            <person name="Huang S.-X."/>
        </authorList>
    </citation>
    <scope>NUCLEOTIDE SEQUENCE [LARGE SCALE GENOMIC DNA]</scope>
    <source>
        <strain evidence="8">KIB-2018</strain>
        <tissue evidence="8">Leaf</tissue>
    </source>
</reference>
<keyword evidence="9" id="KW-1185">Reference proteome</keyword>
<feature type="domain" description="Aspartate/glutamate/uridylate kinase" evidence="7">
    <location>
        <begin position="210"/>
        <end position="318"/>
    </location>
</feature>
<dbReference type="SUPFAM" id="SSF52075">
    <property type="entry name" value="Outer arm dynein light chain 1"/>
    <property type="match status" value="1"/>
</dbReference>
<dbReference type="EC" id="2.7.4.22" evidence="3"/>
<dbReference type="GO" id="GO:0033862">
    <property type="term" value="F:UMP kinase activity"/>
    <property type="evidence" value="ECO:0007669"/>
    <property type="project" value="UniProtKB-EC"/>
</dbReference>
<accession>A0AAV8TAH1</accession>
<dbReference type="GO" id="GO:0006225">
    <property type="term" value="P:UDP biosynthetic process"/>
    <property type="evidence" value="ECO:0007669"/>
    <property type="project" value="TreeGrafter"/>
</dbReference>
<evidence type="ECO:0000256" key="3">
    <source>
        <dbReference type="ARBA" id="ARBA00012899"/>
    </source>
</evidence>
<dbReference type="Gene3D" id="3.40.1160.10">
    <property type="entry name" value="Acetylglutamate kinase-like"/>
    <property type="match status" value="1"/>
</dbReference>
<keyword evidence="6" id="KW-0175">Coiled coil</keyword>
<keyword evidence="4" id="KW-0665">Pyrimidine biosynthesis</keyword>
<dbReference type="PANTHER" id="PTHR42833">
    <property type="entry name" value="URIDYLATE KINASE"/>
    <property type="match status" value="1"/>
</dbReference>
<dbReference type="PANTHER" id="PTHR42833:SF7">
    <property type="entry name" value="UMP KINASE"/>
    <property type="match status" value="1"/>
</dbReference>